<evidence type="ECO:0000313" key="17">
    <source>
        <dbReference type="EMBL" id="AFP85784.1"/>
    </source>
</evidence>
<feature type="binding site" evidence="16">
    <location>
        <position position="11"/>
    </location>
    <ligand>
        <name>Mg(2+)</name>
        <dbReference type="ChEBI" id="CHEBI:18420"/>
    </ligand>
</feature>
<comment type="subcellular location">
    <subcellularLocation>
        <location evidence="3 12">Cytoplasm</location>
    </subcellularLocation>
</comment>
<feature type="site" description="Stabilizes the phosphoryl group" evidence="15">
    <location>
        <position position="53"/>
    </location>
</feature>
<keyword evidence="7 16" id="KW-0479">Metal-binding</keyword>
<dbReference type="InterPro" id="IPR004446">
    <property type="entry name" value="Heptose_bisP_phosphatase"/>
</dbReference>
<dbReference type="Pfam" id="PF13242">
    <property type="entry name" value="Hydrolase_like"/>
    <property type="match status" value="1"/>
</dbReference>
<feature type="active site" description="Proton donor" evidence="13">
    <location>
        <position position="13"/>
    </location>
</feature>
<keyword evidence="18" id="KW-1185">Reference proteome</keyword>
<dbReference type="EMBL" id="CP003547">
    <property type="protein sequence ID" value="AFP85784.1"/>
    <property type="molecule type" value="Genomic_DNA"/>
</dbReference>
<evidence type="ECO:0000256" key="1">
    <source>
        <dbReference type="ARBA" id="ARBA00001226"/>
    </source>
</evidence>
<keyword evidence="8 12" id="KW-0378">Hydrolase</keyword>
<dbReference type="InterPro" id="IPR036412">
    <property type="entry name" value="HAD-like_sf"/>
</dbReference>
<evidence type="ECO:0000256" key="14">
    <source>
        <dbReference type="PIRSR" id="PIRSR004682-2"/>
    </source>
</evidence>
<dbReference type="NCBIfam" id="TIGR00213">
    <property type="entry name" value="GmhB_yaeD"/>
    <property type="match status" value="1"/>
</dbReference>
<evidence type="ECO:0000256" key="9">
    <source>
        <dbReference type="ARBA" id="ARBA00022833"/>
    </source>
</evidence>
<name>J3Z5Y7_9ENTR</name>
<dbReference type="SUPFAM" id="SSF56784">
    <property type="entry name" value="HAD-like"/>
    <property type="match status" value="1"/>
</dbReference>
<comment type="catalytic activity">
    <reaction evidence="1">
        <text>D-glycero-beta-D-manno-heptose 1,7-bisphosphate + H2O = D-glycero-beta-D-manno-heptose 1-phosphate + phosphate</text>
        <dbReference type="Rhea" id="RHEA:28518"/>
        <dbReference type="ChEBI" id="CHEBI:15377"/>
        <dbReference type="ChEBI" id="CHEBI:43474"/>
        <dbReference type="ChEBI" id="CHEBI:60208"/>
        <dbReference type="ChEBI" id="CHEBI:61593"/>
        <dbReference type="EC" id="3.1.3.82"/>
    </reaction>
</comment>
<feature type="binding site" evidence="16">
    <location>
        <position position="107"/>
    </location>
    <ligand>
        <name>Zn(2+)</name>
        <dbReference type="ChEBI" id="CHEBI:29105"/>
    </ligand>
</feature>
<feature type="active site" description="Nucleophile" evidence="13">
    <location>
        <position position="11"/>
    </location>
</feature>
<dbReference type="CDD" id="cd07503">
    <property type="entry name" value="HAD_HisB-N"/>
    <property type="match status" value="1"/>
</dbReference>
<evidence type="ECO:0000256" key="4">
    <source>
        <dbReference type="ARBA" id="ARBA00004708"/>
    </source>
</evidence>
<feature type="binding site" evidence="14">
    <location>
        <position position="137"/>
    </location>
    <ligand>
        <name>substrate</name>
    </ligand>
</feature>
<dbReference type="GO" id="GO:0046872">
    <property type="term" value="F:metal ion binding"/>
    <property type="evidence" value="ECO:0007669"/>
    <property type="project" value="UniProtKB-KW"/>
</dbReference>
<evidence type="ECO:0000256" key="2">
    <source>
        <dbReference type="ARBA" id="ARBA00001947"/>
    </source>
</evidence>
<evidence type="ECO:0000256" key="13">
    <source>
        <dbReference type="PIRSR" id="PIRSR004682-1"/>
    </source>
</evidence>
<dbReference type="Proteomes" id="UP000003937">
    <property type="component" value="Chromosome"/>
</dbReference>
<dbReference type="GO" id="GO:0005975">
    <property type="term" value="P:carbohydrate metabolic process"/>
    <property type="evidence" value="ECO:0007669"/>
    <property type="project" value="InterPro"/>
</dbReference>
<feature type="binding site" evidence="16">
    <location>
        <position position="94"/>
    </location>
    <ligand>
        <name>Zn(2+)</name>
        <dbReference type="ChEBI" id="CHEBI:29105"/>
    </ligand>
</feature>
<dbReference type="UniPathway" id="UPA00356">
    <property type="reaction ID" value="UER00438"/>
</dbReference>
<dbReference type="NCBIfam" id="TIGR01656">
    <property type="entry name" value="Histidinol-ppas"/>
    <property type="match status" value="1"/>
</dbReference>
<feature type="binding site" evidence="16">
    <location>
        <position position="92"/>
    </location>
    <ligand>
        <name>Zn(2+)</name>
        <dbReference type="ChEBI" id="CHEBI:29105"/>
    </ligand>
</feature>
<evidence type="ECO:0000256" key="8">
    <source>
        <dbReference type="ARBA" id="ARBA00022801"/>
    </source>
</evidence>
<evidence type="ECO:0000256" key="16">
    <source>
        <dbReference type="PIRSR" id="PIRSR004682-4"/>
    </source>
</evidence>
<evidence type="ECO:0000256" key="12">
    <source>
        <dbReference type="PIRNR" id="PIRNR004682"/>
    </source>
</evidence>
<feature type="site" description="Contributes to substrate recognition" evidence="15">
    <location>
        <position position="110"/>
    </location>
</feature>
<gene>
    <name evidence="17" type="ORF">A35E_00495</name>
</gene>
<dbReference type="PIRSF" id="PIRSF004682">
    <property type="entry name" value="GmhB"/>
    <property type="match status" value="1"/>
</dbReference>
<feature type="site" description="Stabilizes the phosphoryl group" evidence="15">
    <location>
        <position position="111"/>
    </location>
</feature>
<organism evidence="17 18">
    <name type="scientific">secondary endosymbiont of Heteropsylla cubana</name>
    <dbReference type="NCBI Taxonomy" id="134287"/>
    <lineage>
        <taxon>Bacteria</taxon>
        <taxon>Pseudomonadati</taxon>
        <taxon>Pseudomonadota</taxon>
        <taxon>Gammaproteobacteria</taxon>
        <taxon>Enterobacterales</taxon>
        <taxon>Enterobacteriaceae</taxon>
        <taxon>aphid secondary symbionts</taxon>
    </lineage>
</organism>
<dbReference type="AlphaFoldDB" id="J3Z5Y7"/>
<dbReference type="GO" id="GO:0097171">
    <property type="term" value="P:ADP-L-glycero-beta-D-manno-heptose biosynthetic process"/>
    <property type="evidence" value="ECO:0007669"/>
    <property type="project" value="UniProtKB-UniPathway"/>
</dbReference>
<feature type="binding site" evidence="14">
    <location>
        <begin position="19"/>
        <end position="22"/>
    </location>
    <ligand>
        <name>substrate</name>
    </ligand>
</feature>
<feature type="binding site" evidence="14">
    <location>
        <begin position="53"/>
        <end position="56"/>
    </location>
    <ligand>
        <name>substrate</name>
    </ligand>
</feature>
<dbReference type="PANTHER" id="PTHR42891:SF1">
    <property type="entry name" value="D-GLYCERO-BETA-D-MANNO-HEPTOSE-1,7-BISPHOSPHATE 7-PHOSPHATASE"/>
    <property type="match status" value="1"/>
</dbReference>
<comment type="cofactor">
    <cofactor evidence="2 16">
        <name>Zn(2+)</name>
        <dbReference type="ChEBI" id="CHEBI:29105"/>
    </cofactor>
</comment>
<evidence type="ECO:0000256" key="7">
    <source>
        <dbReference type="ARBA" id="ARBA00022723"/>
    </source>
</evidence>
<evidence type="ECO:0000313" key="18">
    <source>
        <dbReference type="Proteomes" id="UP000003937"/>
    </source>
</evidence>
<dbReference type="PANTHER" id="PTHR42891">
    <property type="entry name" value="D-GLYCERO-BETA-D-MANNO-HEPTOSE-1,7-BISPHOSPHATE 7-PHOSPHATASE"/>
    <property type="match status" value="1"/>
</dbReference>
<reference evidence="17 18" key="1">
    <citation type="journal article" date="2012" name="Mol. Biol. Evol.">
        <title>Genome reduction and co-evolution between the primary and secondary bacterial symbionts of psyllids.</title>
        <authorList>
            <person name="Sloan D.B."/>
            <person name="Moran N.A."/>
        </authorList>
    </citation>
    <scope>NUCLEOTIDE SEQUENCE [LARGE SCALE GENOMIC DNA]</scope>
    <source>
        <strain evidence="17">Hcub_S</strain>
    </source>
</reference>
<dbReference type="OrthoDB" id="9781367at2"/>
<accession>J3Z5Y7</accession>
<dbReference type="InterPro" id="IPR023214">
    <property type="entry name" value="HAD_sf"/>
</dbReference>
<sequence>MTSFVSAIFLDRDGTINYDKGYVHKVEDFHFFDGVIDAMRELKTMGFALVIVTNQSGLARGFFKKDQLISLIKWINWSLLDYRIDLDGHYFCPHHPLGIIKELRKKCNCRKPKPGMLLTAQRHLHIDMTTSYMVGDKIEDMLAAKAAKVNMRVLVRSGNTVTKIASKASDWIIDSLATLPAVIKQQQRKQ</sequence>
<evidence type="ECO:0000256" key="6">
    <source>
        <dbReference type="ARBA" id="ARBA00022490"/>
    </source>
</evidence>
<dbReference type="HOGENOM" id="CLU_085077_3_0_6"/>
<dbReference type="GO" id="GO:0034200">
    <property type="term" value="F:D-glycero-beta-D-manno-heptose 1,7-bisphosphate 7-phosphatase activity"/>
    <property type="evidence" value="ECO:0007669"/>
    <property type="project" value="UniProtKB-EC"/>
</dbReference>
<dbReference type="GO" id="GO:0005737">
    <property type="term" value="C:cytoplasm"/>
    <property type="evidence" value="ECO:0007669"/>
    <property type="project" value="UniProtKB-SubCell"/>
</dbReference>
<feature type="binding site" evidence="16">
    <location>
        <position position="13"/>
    </location>
    <ligand>
        <name>Mg(2+)</name>
        <dbReference type="ChEBI" id="CHEBI:18420"/>
    </ligand>
</feature>
<dbReference type="RefSeq" id="WP_014889081.1">
    <property type="nucleotide sequence ID" value="NC_018420.1"/>
</dbReference>
<comment type="pathway">
    <text evidence="5">Bacterial outer membrane biogenesis; LPS core biosynthesis.</text>
</comment>
<proteinExistence type="inferred from homology"/>
<evidence type="ECO:0000256" key="5">
    <source>
        <dbReference type="ARBA" id="ARBA00004713"/>
    </source>
</evidence>
<comment type="pathway">
    <text evidence="4">Nucleotide-sugar biosynthesis; ADP-L-glycero-beta-D-manno-heptose biosynthesis; ADP-L-glycero-beta-D-manno-heptose from D-glycero-beta-D-manno-heptose 7-phosphate: step 2/4.</text>
</comment>
<dbReference type="STRING" id="134287.A35E_00495"/>
<feature type="binding site" evidence="16">
    <location>
        <position position="109"/>
    </location>
    <ligand>
        <name>Zn(2+)</name>
        <dbReference type="ChEBI" id="CHEBI:29105"/>
    </ligand>
</feature>
<comment type="similarity">
    <text evidence="11 12">Belongs to the gmhB family.</text>
</comment>
<evidence type="ECO:0000256" key="15">
    <source>
        <dbReference type="PIRSR" id="PIRSR004682-3"/>
    </source>
</evidence>
<feature type="binding site" evidence="14">
    <location>
        <begin position="11"/>
        <end position="13"/>
    </location>
    <ligand>
        <name>substrate</name>
    </ligand>
</feature>
<protein>
    <recommendedName>
        <fullName evidence="12">D,D-heptose 1,7-bisphosphate phosphatase</fullName>
        <ecNumber evidence="12">3.1.3.-</ecNumber>
    </recommendedName>
</protein>
<evidence type="ECO:0000256" key="11">
    <source>
        <dbReference type="ARBA" id="ARBA00061616"/>
    </source>
</evidence>
<keyword evidence="16" id="KW-0460">Magnesium</keyword>
<feature type="binding site" evidence="16">
    <location>
        <position position="137"/>
    </location>
    <ligand>
        <name>Mg(2+)</name>
        <dbReference type="ChEBI" id="CHEBI:18420"/>
    </ligand>
</feature>
<dbReference type="InterPro" id="IPR006549">
    <property type="entry name" value="HAD-SF_hydro_IIIA"/>
</dbReference>
<feature type="binding site" evidence="16">
    <location>
        <position position="136"/>
    </location>
    <ligand>
        <name>Mg(2+)</name>
        <dbReference type="ChEBI" id="CHEBI:18420"/>
    </ligand>
</feature>
<dbReference type="EC" id="3.1.3.-" evidence="12"/>
<dbReference type="KEGG" id="sehc:A35E_00495"/>
<dbReference type="Gene3D" id="3.40.50.1000">
    <property type="entry name" value="HAD superfamily/HAD-like"/>
    <property type="match status" value="1"/>
</dbReference>
<dbReference type="NCBIfam" id="TIGR01662">
    <property type="entry name" value="HAD-SF-IIIA"/>
    <property type="match status" value="1"/>
</dbReference>
<dbReference type="NCBIfam" id="NF006506">
    <property type="entry name" value="PRK08942.1"/>
    <property type="match status" value="1"/>
</dbReference>
<feature type="binding site" evidence="14">
    <location>
        <begin position="110"/>
        <end position="111"/>
    </location>
    <ligand>
        <name>substrate</name>
    </ligand>
</feature>
<dbReference type="PATRIC" id="fig|134287.3.peg.467"/>
<dbReference type="InterPro" id="IPR006543">
    <property type="entry name" value="Histidinol-phos"/>
</dbReference>
<keyword evidence="9 16" id="KW-0862">Zinc</keyword>
<keyword evidence="10 12" id="KW-0119">Carbohydrate metabolism</keyword>
<dbReference type="FunFam" id="3.40.50.1000:FF:000037">
    <property type="entry name" value="D,D-heptose 1,7-bisphosphate phosphatase"/>
    <property type="match status" value="1"/>
</dbReference>
<keyword evidence="6 12" id="KW-0963">Cytoplasm</keyword>
<evidence type="ECO:0000256" key="10">
    <source>
        <dbReference type="ARBA" id="ARBA00023277"/>
    </source>
</evidence>
<evidence type="ECO:0000256" key="3">
    <source>
        <dbReference type="ARBA" id="ARBA00004496"/>
    </source>
</evidence>
<comment type="cofactor">
    <cofactor evidence="16">
        <name>Mg(2+)</name>
        <dbReference type="ChEBI" id="CHEBI:18420"/>
    </cofactor>
</comment>